<proteinExistence type="predicted"/>
<name>A0A196SM57_BLAHN</name>
<evidence type="ECO:0000313" key="3">
    <source>
        <dbReference type="Proteomes" id="UP000078348"/>
    </source>
</evidence>
<dbReference type="OrthoDB" id="200171at2759"/>
<gene>
    <name evidence="2" type="ORF">AV274_1294</name>
</gene>
<dbReference type="AlphaFoldDB" id="A0A196SM57"/>
<reference evidence="2 3" key="1">
    <citation type="submission" date="2016-05" db="EMBL/GenBank/DDBJ databases">
        <title>Nuclear genome of Blastocystis sp. subtype 1 NandII.</title>
        <authorList>
            <person name="Gentekaki E."/>
            <person name="Curtis B."/>
            <person name="Stairs C."/>
            <person name="Eme L."/>
            <person name="Herman E."/>
            <person name="Klimes V."/>
            <person name="Arias M.C."/>
            <person name="Elias M."/>
            <person name="Hilliou F."/>
            <person name="Klute M."/>
            <person name="Malik S.-B."/>
            <person name="Pightling A."/>
            <person name="Rachubinski R."/>
            <person name="Salas D."/>
            <person name="Schlacht A."/>
            <person name="Suga H."/>
            <person name="Archibald J."/>
            <person name="Ball S.G."/>
            <person name="Clark G."/>
            <person name="Dacks J."/>
            <person name="Van Der Giezen M."/>
            <person name="Tsaousis A."/>
            <person name="Roger A."/>
        </authorList>
    </citation>
    <scope>NUCLEOTIDE SEQUENCE [LARGE SCALE GENOMIC DNA]</scope>
    <source>
        <strain evidence="3">ATCC 50177 / NandII</strain>
    </source>
</reference>
<accession>A0A196SM57</accession>
<protein>
    <submittedName>
        <fullName evidence="2">Uncharacterized protein</fullName>
    </submittedName>
</protein>
<keyword evidence="3" id="KW-1185">Reference proteome</keyword>
<comment type="caution">
    <text evidence="2">The sequence shown here is derived from an EMBL/GenBank/DDBJ whole genome shotgun (WGS) entry which is preliminary data.</text>
</comment>
<evidence type="ECO:0000313" key="2">
    <source>
        <dbReference type="EMBL" id="OAO16984.1"/>
    </source>
</evidence>
<feature type="region of interest" description="Disordered" evidence="1">
    <location>
        <begin position="116"/>
        <end position="163"/>
    </location>
</feature>
<feature type="compositionally biased region" description="Basic and acidic residues" evidence="1">
    <location>
        <begin position="131"/>
        <end position="144"/>
    </location>
</feature>
<sequence length="163" mass="18669">MEGDFDALINALSGFGVPTTAAKTFASFQQVAEQGVKNDESSENVDMSHLDATSFDMSALIDACKEISTNHEVEEKVKKTNLFMKHILNAYDEIVEEGADGKEHISETFLKKLKKSKKREPSFKQNRRQMQSKDKHDNYNDKMNQKLLKKKRNMRSKGRMSIY</sequence>
<feature type="compositionally biased region" description="Basic residues" evidence="1">
    <location>
        <begin position="147"/>
        <end position="163"/>
    </location>
</feature>
<dbReference type="Proteomes" id="UP000078348">
    <property type="component" value="Unassembled WGS sequence"/>
</dbReference>
<organism evidence="2 3">
    <name type="scientific">Blastocystis sp. subtype 1 (strain ATCC 50177 / NandII)</name>
    <dbReference type="NCBI Taxonomy" id="478820"/>
    <lineage>
        <taxon>Eukaryota</taxon>
        <taxon>Sar</taxon>
        <taxon>Stramenopiles</taxon>
        <taxon>Bigyra</taxon>
        <taxon>Opalozoa</taxon>
        <taxon>Opalinata</taxon>
        <taxon>Blastocystidae</taxon>
        <taxon>Blastocystis</taxon>
    </lineage>
</organism>
<evidence type="ECO:0000256" key="1">
    <source>
        <dbReference type="SAM" id="MobiDB-lite"/>
    </source>
</evidence>
<dbReference type="EMBL" id="LXWW01000052">
    <property type="protein sequence ID" value="OAO16984.1"/>
    <property type="molecule type" value="Genomic_DNA"/>
</dbReference>